<dbReference type="GO" id="GO:0009073">
    <property type="term" value="P:aromatic amino acid family biosynthetic process"/>
    <property type="evidence" value="ECO:0007669"/>
    <property type="project" value="UniProtKB-KW"/>
</dbReference>
<sequence>MKLPWRCSFGNDRAECVGGSWTITFDDLSSRYYTHCDPRLNASQSPELAFAIAERLCKRRLKSTPSLTLPFGSQILVSDSVSVSLVVLASFVLQLRFVSVFD</sequence>
<dbReference type="UniPathway" id="UPA00053">
    <property type="reaction ID" value="UER00084"/>
</dbReference>
<dbReference type="Proteomes" id="UP000236291">
    <property type="component" value="Unassembled WGS sequence"/>
</dbReference>
<keyword evidence="7" id="KW-0464">Manganese</keyword>
<keyword evidence="7" id="KW-0104">Cadmium</keyword>
<feature type="binding site" evidence="7">
    <location>
        <position position="37"/>
    </location>
    <ligand>
        <name>Mn(2+)</name>
        <dbReference type="ChEBI" id="CHEBI:29035"/>
    </ligand>
</feature>
<dbReference type="ExpressionAtlas" id="A0A2K3MDS8">
    <property type="expression patterns" value="baseline"/>
</dbReference>
<evidence type="ECO:0000313" key="9">
    <source>
        <dbReference type="EMBL" id="PNX88916.1"/>
    </source>
</evidence>
<dbReference type="STRING" id="57577.A0A2K3MDS8"/>
<dbReference type="InterPro" id="IPR013785">
    <property type="entry name" value="Aldolase_TIM"/>
</dbReference>
<dbReference type="EMBL" id="ASHM01058075">
    <property type="protein sequence ID" value="PNX88916.1"/>
    <property type="molecule type" value="Genomic_DNA"/>
</dbReference>
<dbReference type="GO" id="GO:0008652">
    <property type="term" value="P:amino acid biosynthetic process"/>
    <property type="evidence" value="ECO:0007669"/>
    <property type="project" value="UniProtKB-KW"/>
</dbReference>
<dbReference type="GO" id="GO:0009507">
    <property type="term" value="C:chloroplast"/>
    <property type="evidence" value="ECO:0007669"/>
    <property type="project" value="UniProtKB-SubCell"/>
</dbReference>
<evidence type="ECO:0000256" key="4">
    <source>
        <dbReference type="ARBA" id="ARBA00022679"/>
    </source>
</evidence>
<evidence type="ECO:0000313" key="10">
    <source>
        <dbReference type="Proteomes" id="UP000236291"/>
    </source>
</evidence>
<keyword evidence="8" id="KW-0150">Chloroplast</keyword>
<accession>A0A2K3MDS8</accession>
<keyword evidence="7" id="KW-0170">Cobalt</keyword>
<comment type="similarity">
    <text evidence="2 8">Belongs to the class-II DAHP synthase family.</text>
</comment>
<comment type="caution">
    <text evidence="9">The sequence shown here is derived from an EMBL/GenBank/DDBJ whole genome shotgun (WGS) entry which is preliminary data.</text>
</comment>
<evidence type="ECO:0000256" key="2">
    <source>
        <dbReference type="ARBA" id="ARBA00008911"/>
    </source>
</evidence>
<organism evidence="9 10">
    <name type="scientific">Trifolium pratense</name>
    <name type="common">Red clover</name>
    <dbReference type="NCBI Taxonomy" id="57577"/>
    <lineage>
        <taxon>Eukaryota</taxon>
        <taxon>Viridiplantae</taxon>
        <taxon>Streptophyta</taxon>
        <taxon>Embryophyta</taxon>
        <taxon>Tracheophyta</taxon>
        <taxon>Spermatophyta</taxon>
        <taxon>Magnoliopsida</taxon>
        <taxon>eudicotyledons</taxon>
        <taxon>Gunneridae</taxon>
        <taxon>Pentapetalae</taxon>
        <taxon>rosids</taxon>
        <taxon>fabids</taxon>
        <taxon>Fabales</taxon>
        <taxon>Fabaceae</taxon>
        <taxon>Papilionoideae</taxon>
        <taxon>50 kb inversion clade</taxon>
        <taxon>NPAAA clade</taxon>
        <taxon>Hologalegina</taxon>
        <taxon>IRL clade</taxon>
        <taxon>Trifolieae</taxon>
        <taxon>Trifolium</taxon>
    </lineage>
</organism>
<evidence type="ECO:0000256" key="6">
    <source>
        <dbReference type="ARBA" id="ARBA00047508"/>
    </source>
</evidence>
<comment type="cofactor">
    <cofactor evidence="7">
        <name>Mn(2+)</name>
        <dbReference type="ChEBI" id="CHEBI:29035"/>
    </cofactor>
    <cofactor evidence="7">
        <name>Co(2+)</name>
        <dbReference type="ChEBI" id="CHEBI:48828"/>
    </cofactor>
    <cofactor evidence="7">
        <name>Cd(2+)</name>
        <dbReference type="ChEBI" id="CHEBI:48775"/>
    </cofactor>
    <text evidence="7">Binds 1 divalent cation per subunit. The enzyme is active with manganese, cobalt or cadmium ions.</text>
</comment>
<comment type="subcellular location">
    <subcellularLocation>
        <location evidence="8">Plastid</location>
        <location evidence="8">Chloroplast</location>
    </subcellularLocation>
</comment>
<evidence type="ECO:0000256" key="5">
    <source>
        <dbReference type="ARBA" id="ARBA00023141"/>
    </source>
</evidence>
<evidence type="ECO:0000256" key="1">
    <source>
        <dbReference type="ARBA" id="ARBA00004688"/>
    </source>
</evidence>
<proteinExistence type="inferred from homology"/>
<comment type="pathway">
    <text evidence="1 8">Metabolic intermediate biosynthesis; chorismate biosynthesis; chorismate from D-erythrose 4-phosphate and phosphoenolpyruvate: step 1/7.</text>
</comment>
<keyword evidence="8" id="KW-0809">Transit peptide</keyword>
<dbReference type="GO" id="GO:0009423">
    <property type="term" value="P:chorismate biosynthetic process"/>
    <property type="evidence" value="ECO:0007669"/>
    <property type="project" value="UniProtKB-UniPathway"/>
</dbReference>
<dbReference type="GO" id="GO:0003849">
    <property type="term" value="F:3-deoxy-7-phosphoheptulonate synthase activity"/>
    <property type="evidence" value="ECO:0007669"/>
    <property type="project" value="UniProtKB-EC"/>
</dbReference>
<keyword evidence="4 8" id="KW-0808">Transferase</keyword>
<dbReference type="AlphaFoldDB" id="A0A2K3MDS8"/>
<evidence type="ECO:0000256" key="8">
    <source>
        <dbReference type="RuleBase" id="RU363071"/>
    </source>
</evidence>
<dbReference type="PANTHER" id="PTHR21337:SF28">
    <property type="entry name" value="PHOSPHO-2-DEHYDRO-3-DEOXYHEPTONATE ALDOLASE 2, CHLOROPLASTIC"/>
    <property type="match status" value="1"/>
</dbReference>
<evidence type="ECO:0000256" key="7">
    <source>
        <dbReference type="PIRSR" id="PIRSR602480-1"/>
    </source>
</evidence>
<protein>
    <recommendedName>
        <fullName evidence="8">Phospho-2-dehydro-3-deoxyheptonate aldolase</fullName>
        <ecNumber evidence="8">2.5.1.54</ecNumber>
    </recommendedName>
</protein>
<name>A0A2K3MDS8_TRIPR</name>
<comment type="catalytic activity">
    <reaction evidence="6 8">
        <text>D-erythrose 4-phosphate + phosphoenolpyruvate + H2O = 7-phospho-2-dehydro-3-deoxy-D-arabino-heptonate + phosphate</text>
        <dbReference type="Rhea" id="RHEA:14717"/>
        <dbReference type="ChEBI" id="CHEBI:15377"/>
        <dbReference type="ChEBI" id="CHEBI:16897"/>
        <dbReference type="ChEBI" id="CHEBI:43474"/>
        <dbReference type="ChEBI" id="CHEBI:58394"/>
        <dbReference type="ChEBI" id="CHEBI:58702"/>
        <dbReference type="EC" id="2.5.1.54"/>
    </reaction>
</comment>
<dbReference type="Gene3D" id="3.20.20.70">
    <property type="entry name" value="Aldolase class I"/>
    <property type="match status" value="1"/>
</dbReference>
<dbReference type="Pfam" id="PF01474">
    <property type="entry name" value="DAHP_synth_2"/>
    <property type="match status" value="1"/>
</dbReference>
<reference evidence="9 10" key="2">
    <citation type="journal article" date="2017" name="Front. Plant Sci.">
        <title>Gene Classification and Mining of Molecular Markers Useful in Red Clover (Trifolium pratense) Breeding.</title>
        <authorList>
            <person name="Istvanek J."/>
            <person name="Dluhosova J."/>
            <person name="Dluhos P."/>
            <person name="Patkova L."/>
            <person name="Nedelnik J."/>
            <person name="Repkova J."/>
        </authorList>
    </citation>
    <scope>NUCLEOTIDE SEQUENCE [LARGE SCALE GENOMIC DNA]</scope>
    <source>
        <strain evidence="10">cv. Tatra</strain>
        <tissue evidence="9">Young leaves</tissue>
    </source>
</reference>
<dbReference type="PANTHER" id="PTHR21337">
    <property type="entry name" value="PHOSPHO-2-DEHYDRO-3-DEOXYHEPTONATE ALDOLASE 1, 2"/>
    <property type="match status" value="1"/>
</dbReference>
<keyword evidence="3 8" id="KW-0028">Amino-acid biosynthesis</keyword>
<dbReference type="InterPro" id="IPR002480">
    <property type="entry name" value="DAHP_synth_2"/>
</dbReference>
<gene>
    <name evidence="9" type="ORF">L195_g045031</name>
</gene>
<keyword evidence="5 8" id="KW-0057">Aromatic amino acid biosynthesis</keyword>
<dbReference type="EC" id="2.5.1.54" evidence="8"/>
<evidence type="ECO:0000256" key="3">
    <source>
        <dbReference type="ARBA" id="ARBA00022605"/>
    </source>
</evidence>
<reference evidence="9 10" key="1">
    <citation type="journal article" date="2014" name="Am. J. Bot.">
        <title>Genome assembly and annotation for red clover (Trifolium pratense; Fabaceae).</title>
        <authorList>
            <person name="Istvanek J."/>
            <person name="Jaros M."/>
            <person name="Krenek A."/>
            <person name="Repkova J."/>
        </authorList>
    </citation>
    <scope>NUCLEOTIDE SEQUENCE [LARGE SCALE GENOMIC DNA]</scope>
    <source>
        <strain evidence="10">cv. Tatra</strain>
        <tissue evidence="9">Young leaves</tissue>
    </source>
</reference>
<dbReference type="SUPFAM" id="SSF51569">
    <property type="entry name" value="Aldolase"/>
    <property type="match status" value="1"/>
</dbReference>
<keyword evidence="8" id="KW-0934">Plastid</keyword>